<evidence type="ECO:0000313" key="2">
    <source>
        <dbReference type="Proteomes" id="UP001164743"/>
    </source>
</evidence>
<proteinExistence type="predicted"/>
<accession>A0ABY7CBW4</accession>
<dbReference type="Proteomes" id="UP001164743">
    <property type="component" value="Chromosome 3A"/>
</dbReference>
<dbReference type="GeneID" id="77808555"/>
<gene>
    <name evidence="1" type="ORF">PtA15_3A67</name>
</gene>
<protein>
    <submittedName>
        <fullName evidence="1">Uncharacterized protein</fullName>
    </submittedName>
</protein>
<dbReference type="EMBL" id="CP110423">
    <property type="protein sequence ID" value="WAQ82703.1"/>
    <property type="molecule type" value="Genomic_DNA"/>
</dbReference>
<keyword evidence="2" id="KW-1185">Reference proteome</keyword>
<sequence>MVQKILGAEGCQPHLTVLPGHPDNQIQLEWDQETEQELHFSEQNLQRDREEVMVYCQPAPMDVLEDG</sequence>
<name>A0ABY7CBW4_9BASI</name>
<organism evidence="1 2">
    <name type="scientific">Puccinia triticina</name>
    <dbReference type="NCBI Taxonomy" id="208348"/>
    <lineage>
        <taxon>Eukaryota</taxon>
        <taxon>Fungi</taxon>
        <taxon>Dikarya</taxon>
        <taxon>Basidiomycota</taxon>
        <taxon>Pucciniomycotina</taxon>
        <taxon>Pucciniomycetes</taxon>
        <taxon>Pucciniales</taxon>
        <taxon>Pucciniaceae</taxon>
        <taxon>Puccinia</taxon>
    </lineage>
</organism>
<reference evidence="1" key="1">
    <citation type="submission" date="2022-10" db="EMBL/GenBank/DDBJ databases">
        <title>Puccinia triticina Genome sequencing and assembly.</title>
        <authorList>
            <person name="Li C."/>
        </authorList>
    </citation>
    <scope>NUCLEOTIDE SEQUENCE</scope>
    <source>
        <strain evidence="1">Pt15</strain>
    </source>
</reference>
<evidence type="ECO:0000313" key="1">
    <source>
        <dbReference type="EMBL" id="WAQ82703.1"/>
    </source>
</evidence>
<dbReference type="RefSeq" id="XP_053018258.1">
    <property type="nucleotide sequence ID" value="XM_053167671.1"/>
</dbReference>